<evidence type="ECO:0000256" key="2">
    <source>
        <dbReference type="ARBA" id="ARBA00007400"/>
    </source>
</evidence>
<comment type="subcellular location">
    <subcellularLocation>
        <location evidence="1">Membrane</location>
    </subcellularLocation>
</comment>
<dbReference type="RefSeq" id="WP_107931980.1">
    <property type="nucleotide sequence ID" value="NZ_PYWJ01000001.1"/>
</dbReference>
<feature type="transmembrane region" description="Helical" evidence="3">
    <location>
        <begin position="66"/>
        <end position="85"/>
    </location>
</feature>
<sequence length="334" mass="39078">MNRSAYFDNAKAILIYLVVLGHLMSGYLLENQYIDTLYLVIYLFHMPAFILISGHFSRTIKSKQDLVKIGKTLLIPYIIFQLLYTLYYKNVFGDSVVFEIFEPRYALWFLLSMAIWKFLLWAFGSHKIMVLVSIALSLVVGYISEINEWLSLARTFFFFPFFLLGYYLNRENFVKLKNKWNMGIAGVVGIGLVFFVHVFADVRWKEWFFGRIPYEDISYGIVEVGALSRLVVYVAMFVATYIFLSLVPKNQQWYTDIGAKTLAIYLLHLFVVRAFKATIFYDWIEETGNYIFLFGLAFLVVYLLSRKWVWDITSPLITGNIINLPKKLKTRDSV</sequence>
<dbReference type="InterPro" id="IPR002656">
    <property type="entry name" value="Acyl_transf_3_dom"/>
</dbReference>
<proteinExistence type="inferred from homology"/>
<evidence type="ECO:0000313" key="6">
    <source>
        <dbReference type="Proteomes" id="UP000247416"/>
    </source>
</evidence>
<feature type="transmembrane region" description="Helical" evidence="3">
    <location>
        <begin position="287"/>
        <end position="304"/>
    </location>
</feature>
<dbReference type="GO" id="GO:0016747">
    <property type="term" value="F:acyltransferase activity, transferring groups other than amino-acyl groups"/>
    <property type="evidence" value="ECO:0007669"/>
    <property type="project" value="InterPro"/>
</dbReference>
<feature type="transmembrane region" description="Helical" evidence="3">
    <location>
        <begin position="150"/>
        <end position="168"/>
    </location>
</feature>
<comment type="caution">
    <text evidence="5">The sequence shown here is derived from an EMBL/GenBank/DDBJ whole genome shotgun (WGS) entry which is preliminary data.</text>
</comment>
<evidence type="ECO:0000313" key="5">
    <source>
        <dbReference type="EMBL" id="PYF08302.1"/>
    </source>
</evidence>
<dbReference type="Pfam" id="PF01757">
    <property type="entry name" value="Acyl_transf_3"/>
    <property type="match status" value="1"/>
</dbReference>
<evidence type="ECO:0000256" key="3">
    <source>
        <dbReference type="SAM" id="Phobius"/>
    </source>
</evidence>
<feature type="transmembrane region" description="Helical" evidence="3">
    <location>
        <begin position="230"/>
        <end position="247"/>
    </location>
</feature>
<dbReference type="InterPro" id="IPR052734">
    <property type="entry name" value="Nod_factor_acetyltransferase"/>
</dbReference>
<feature type="transmembrane region" description="Helical" evidence="3">
    <location>
        <begin position="128"/>
        <end position="144"/>
    </location>
</feature>
<name>A0A318TU33_9BACL</name>
<dbReference type="PANTHER" id="PTHR37312">
    <property type="entry name" value="MEMBRANE-BOUND ACYLTRANSFERASE YKRP-RELATED"/>
    <property type="match status" value="1"/>
</dbReference>
<dbReference type="Proteomes" id="UP000247416">
    <property type="component" value="Unassembled WGS sequence"/>
</dbReference>
<feature type="domain" description="Acyltransferase 3" evidence="4">
    <location>
        <begin position="5"/>
        <end position="306"/>
    </location>
</feature>
<reference evidence="5 6" key="1">
    <citation type="submission" date="2018-06" db="EMBL/GenBank/DDBJ databases">
        <title>Genomic Encyclopedia of Archaeal and Bacterial Type Strains, Phase II (KMG-II): from individual species to whole genera.</title>
        <authorList>
            <person name="Goeker M."/>
        </authorList>
    </citation>
    <scope>NUCLEOTIDE SEQUENCE [LARGE SCALE GENOMIC DNA]</scope>
    <source>
        <strain evidence="5 6">KACC 16626</strain>
    </source>
</reference>
<keyword evidence="3" id="KW-1133">Transmembrane helix</keyword>
<accession>A0A318TU33</accession>
<feature type="transmembrane region" description="Helical" evidence="3">
    <location>
        <begin position="12"/>
        <end position="30"/>
    </location>
</feature>
<keyword evidence="5" id="KW-0808">Transferase</keyword>
<dbReference type="OrthoDB" id="6623990at2"/>
<keyword evidence="3" id="KW-0812">Transmembrane</keyword>
<keyword evidence="3" id="KW-0472">Membrane</keyword>
<keyword evidence="6" id="KW-1185">Reference proteome</keyword>
<gene>
    <name evidence="5" type="ORF">BJ095_10267</name>
</gene>
<dbReference type="AlphaFoldDB" id="A0A318TU33"/>
<protein>
    <submittedName>
        <fullName evidence="5">Fucose 4-O-acetylase-like acetyltransferase</fullName>
    </submittedName>
</protein>
<organism evidence="5 6">
    <name type="scientific">Ureibacillus chungkukjangi</name>
    <dbReference type="NCBI Taxonomy" id="1202712"/>
    <lineage>
        <taxon>Bacteria</taxon>
        <taxon>Bacillati</taxon>
        <taxon>Bacillota</taxon>
        <taxon>Bacilli</taxon>
        <taxon>Bacillales</taxon>
        <taxon>Caryophanaceae</taxon>
        <taxon>Ureibacillus</taxon>
    </lineage>
</organism>
<evidence type="ECO:0000256" key="1">
    <source>
        <dbReference type="ARBA" id="ARBA00004370"/>
    </source>
</evidence>
<dbReference type="EMBL" id="QJTJ01000002">
    <property type="protein sequence ID" value="PYF08302.1"/>
    <property type="molecule type" value="Genomic_DNA"/>
</dbReference>
<feature type="transmembrane region" description="Helical" evidence="3">
    <location>
        <begin position="36"/>
        <end position="54"/>
    </location>
</feature>
<evidence type="ECO:0000259" key="4">
    <source>
        <dbReference type="Pfam" id="PF01757"/>
    </source>
</evidence>
<comment type="similarity">
    <text evidence="2">Belongs to the acyltransferase 3 family.</text>
</comment>
<dbReference type="PANTHER" id="PTHR37312:SF1">
    <property type="entry name" value="MEMBRANE-BOUND ACYLTRANSFERASE YKRP-RELATED"/>
    <property type="match status" value="1"/>
</dbReference>
<feature type="transmembrane region" description="Helical" evidence="3">
    <location>
        <begin position="259"/>
        <end position="281"/>
    </location>
</feature>
<feature type="transmembrane region" description="Helical" evidence="3">
    <location>
        <begin position="180"/>
        <end position="200"/>
    </location>
</feature>